<dbReference type="Proteomes" id="UP001419268">
    <property type="component" value="Unassembled WGS sequence"/>
</dbReference>
<sequence length="54" mass="6528">MILCQQTYFSDYEESYDKLMGIKGNDEKRSTLDLSRDPTSKVIKWWKIKEMSYK</sequence>
<name>A0AAP0JF12_9MAGN</name>
<keyword evidence="2" id="KW-1185">Reference proteome</keyword>
<comment type="caution">
    <text evidence="1">The sequence shown here is derived from an EMBL/GenBank/DDBJ whole genome shotgun (WGS) entry which is preliminary data.</text>
</comment>
<dbReference type="EMBL" id="JBBNAG010000005">
    <property type="protein sequence ID" value="KAK9132844.1"/>
    <property type="molecule type" value="Genomic_DNA"/>
</dbReference>
<gene>
    <name evidence="1" type="ORF">Scep_012372</name>
</gene>
<protein>
    <submittedName>
        <fullName evidence="1">Uncharacterized protein</fullName>
    </submittedName>
</protein>
<reference evidence="1 2" key="1">
    <citation type="submission" date="2024-01" db="EMBL/GenBank/DDBJ databases">
        <title>Genome assemblies of Stephania.</title>
        <authorList>
            <person name="Yang L."/>
        </authorList>
    </citation>
    <scope>NUCLEOTIDE SEQUENCE [LARGE SCALE GENOMIC DNA]</scope>
    <source>
        <strain evidence="1">JXDWG</strain>
        <tissue evidence="1">Leaf</tissue>
    </source>
</reference>
<accession>A0AAP0JF12</accession>
<proteinExistence type="predicted"/>
<evidence type="ECO:0000313" key="2">
    <source>
        <dbReference type="Proteomes" id="UP001419268"/>
    </source>
</evidence>
<dbReference type="AlphaFoldDB" id="A0AAP0JF12"/>
<evidence type="ECO:0000313" key="1">
    <source>
        <dbReference type="EMBL" id="KAK9132844.1"/>
    </source>
</evidence>
<organism evidence="1 2">
    <name type="scientific">Stephania cephalantha</name>
    <dbReference type="NCBI Taxonomy" id="152367"/>
    <lineage>
        <taxon>Eukaryota</taxon>
        <taxon>Viridiplantae</taxon>
        <taxon>Streptophyta</taxon>
        <taxon>Embryophyta</taxon>
        <taxon>Tracheophyta</taxon>
        <taxon>Spermatophyta</taxon>
        <taxon>Magnoliopsida</taxon>
        <taxon>Ranunculales</taxon>
        <taxon>Menispermaceae</taxon>
        <taxon>Menispermoideae</taxon>
        <taxon>Cissampelideae</taxon>
        <taxon>Stephania</taxon>
    </lineage>
</organism>